<name>A0A3S4I9V2_CHRVL</name>
<feature type="region of interest" description="Disordered" evidence="1">
    <location>
        <begin position="37"/>
        <end position="60"/>
    </location>
</feature>
<accession>A0A3S4I9V2</accession>
<sequence length="78" mass="8922">MMRLAARRGYVSWQFRPVYGGLWRDLAEDDTLGEAGLRQPPAARAARLPRRQSGPDRIPFRPCRTHHSLAGFFLQKTS</sequence>
<protein>
    <submittedName>
        <fullName evidence="2">Uncharacterized protein</fullName>
    </submittedName>
</protein>
<reference evidence="2 3" key="1">
    <citation type="submission" date="2018-12" db="EMBL/GenBank/DDBJ databases">
        <authorList>
            <consortium name="Pathogen Informatics"/>
        </authorList>
    </citation>
    <scope>NUCLEOTIDE SEQUENCE [LARGE SCALE GENOMIC DNA]</scope>
    <source>
        <strain evidence="2 3">NCTC9695</strain>
    </source>
</reference>
<dbReference type="EMBL" id="LR134182">
    <property type="protein sequence ID" value="VEB44248.1"/>
    <property type="molecule type" value="Genomic_DNA"/>
</dbReference>
<evidence type="ECO:0000313" key="3">
    <source>
        <dbReference type="Proteomes" id="UP000275777"/>
    </source>
</evidence>
<evidence type="ECO:0000256" key="1">
    <source>
        <dbReference type="SAM" id="MobiDB-lite"/>
    </source>
</evidence>
<gene>
    <name evidence="2" type="ORF">NCTC9695_04736</name>
</gene>
<evidence type="ECO:0000313" key="2">
    <source>
        <dbReference type="EMBL" id="VEB44248.1"/>
    </source>
</evidence>
<organism evidence="2 3">
    <name type="scientific">Chromobacterium violaceum</name>
    <dbReference type="NCBI Taxonomy" id="536"/>
    <lineage>
        <taxon>Bacteria</taxon>
        <taxon>Pseudomonadati</taxon>
        <taxon>Pseudomonadota</taxon>
        <taxon>Betaproteobacteria</taxon>
        <taxon>Neisseriales</taxon>
        <taxon>Chromobacteriaceae</taxon>
        <taxon>Chromobacterium</taxon>
    </lineage>
</organism>
<dbReference type="AlphaFoldDB" id="A0A3S4I9V2"/>
<feature type="compositionally biased region" description="Low complexity" evidence="1">
    <location>
        <begin position="37"/>
        <end position="46"/>
    </location>
</feature>
<dbReference type="Proteomes" id="UP000275777">
    <property type="component" value="Chromosome"/>
</dbReference>
<proteinExistence type="predicted"/>